<proteinExistence type="inferred from homology"/>
<dbReference type="GO" id="GO:0022857">
    <property type="term" value="F:transmembrane transporter activity"/>
    <property type="evidence" value="ECO:0007669"/>
    <property type="project" value="InterPro"/>
</dbReference>
<name>A0A918Q8Z3_9CAUL</name>
<feature type="transmembrane region" description="Helical" evidence="9">
    <location>
        <begin position="292"/>
        <end position="313"/>
    </location>
</feature>
<evidence type="ECO:0000313" key="11">
    <source>
        <dbReference type="EMBL" id="GGZ35364.1"/>
    </source>
</evidence>
<keyword evidence="3 9" id="KW-0813">Transport</keyword>
<evidence type="ECO:0000256" key="1">
    <source>
        <dbReference type="ARBA" id="ARBA00004429"/>
    </source>
</evidence>
<dbReference type="InterPro" id="IPR000515">
    <property type="entry name" value="MetI-like"/>
</dbReference>
<dbReference type="Pfam" id="PF00528">
    <property type="entry name" value="BPD_transp_1"/>
    <property type="match status" value="1"/>
</dbReference>
<evidence type="ECO:0000256" key="6">
    <source>
        <dbReference type="ARBA" id="ARBA00022970"/>
    </source>
</evidence>
<dbReference type="AlphaFoldDB" id="A0A918Q8Z3"/>
<dbReference type="InterPro" id="IPR043429">
    <property type="entry name" value="ArtM/GltK/GlnP/TcyL/YhdX-like"/>
</dbReference>
<keyword evidence="7 9" id="KW-1133">Transmembrane helix</keyword>
<feature type="transmembrane region" description="Helical" evidence="9">
    <location>
        <begin position="71"/>
        <end position="102"/>
    </location>
</feature>
<sequence length="322" mass="34985">MVWWRDQKFRAIALQLLAASAFIGLILWLTGNTAANLAKRGLTVGFDFLGRAARFPISESILSYSPTDHFWWAYTVGLGNTLFITVIVALTATVLGLMLAILRREDNPLAQGAGTTYVEFFRNTPLVVQLLFWYALVTVGLPSIDAPLNPLPGVYLTERGLYLPALSLNGLDMPVRAKFNFEGGLNLSPEFVAMYLGLSLYAAAFIGEIIRGGLEAVAKGQTEAALALGLAPKQALNLVLIPQALRIIIPPMTSQYINILKNSTLALVVGYPDISFVTATTINQTGQALEGIFILMLVFFTISIATSVAMNLYNARVALKVR</sequence>
<dbReference type="InterPro" id="IPR010065">
    <property type="entry name" value="AA_ABC_transptr_permease_3TM"/>
</dbReference>
<dbReference type="PANTHER" id="PTHR30614:SF37">
    <property type="entry name" value="AMINO-ACID ABC TRANSPORTER PERMEASE PROTEIN YHDX-RELATED"/>
    <property type="match status" value="1"/>
</dbReference>
<evidence type="ECO:0000256" key="7">
    <source>
        <dbReference type="ARBA" id="ARBA00022989"/>
    </source>
</evidence>
<dbReference type="CDD" id="cd06261">
    <property type="entry name" value="TM_PBP2"/>
    <property type="match status" value="1"/>
</dbReference>
<comment type="subcellular location">
    <subcellularLocation>
        <location evidence="1">Cell inner membrane</location>
        <topology evidence="1">Multi-pass membrane protein</topology>
    </subcellularLocation>
    <subcellularLocation>
        <location evidence="9">Cell membrane</location>
        <topology evidence="9">Multi-pass membrane protein</topology>
    </subcellularLocation>
</comment>
<accession>A0A918Q8Z3</accession>
<dbReference type="NCBIfam" id="TIGR01726">
    <property type="entry name" value="HEQRo_perm_3TM"/>
    <property type="match status" value="1"/>
</dbReference>
<dbReference type="Gene3D" id="1.10.3720.10">
    <property type="entry name" value="MetI-like"/>
    <property type="match status" value="1"/>
</dbReference>
<dbReference type="InterPro" id="IPR035906">
    <property type="entry name" value="MetI-like_sf"/>
</dbReference>
<gene>
    <name evidence="11" type="ORF">GCM10011273_22340</name>
</gene>
<keyword evidence="6" id="KW-0029">Amino-acid transport</keyword>
<dbReference type="GO" id="GO:0043190">
    <property type="term" value="C:ATP-binding cassette (ABC) transporter complex"/>
    <property type="evidence" value="ECO:0007669"/>
    <property type="project" value="InterPro"/>
</dbReference>
<evidence type="ECO:0000256" key="8">
    <source>
        <dbReference type="ARBA" id="ARBA00023136"/>
    </source>
</evidence>
<evidence type="ECO:0000256" key="4">
    <source>
        <dbReference type="ARBA" id="ARBA00022475"/>
    </source>
</evidence>
<keyword evidence="5 9" id="KW-0812">Transmembrane</keyword>
<feature type="transmembrane region" description="Helical" evidence="9">
    <location>
        <begin position="191"/>
        <end position="210"/>
    </location>
</feature>
<evidence type="ECO:0000313" key="12">
    <source>
        <dbReference type="Proteomes" id="UP000662572"/>
    </source>
</evidence>
<evidence type="ECO:0000259" key="10">
    <source>
        <dbReference type="PROSITE" id="PS50928"/>
    </source>
</evidence>
<organism evidence="11 12">
    <name type="scientific">Asticcacaulis endophyticus</name>
    <dbReference type="NCBI Taxonomy" id="1395890"/>
    <lineage>
        <taxon>Bacteria</taxon>
        <taxon>Pseudomonadati</taxon>
        <taxon>Pseudomonadota</taxon>
        <taxon>Alphaproteobacteria</taxon>
        <taxon>Caulobacterales</taxon>
        <taxon>Caulobacteraceae</taxon>
        <taxon>Asticcacaulis</taxon>
    </lineage>
</organism>
<dbReference type="PANTHER" id="PTHR30614">
    <property type="entry name" value="MEMBRANE COMPONENT OF AMINO ACID ABC TRANSPORTER"/>
    <property type="match status" value="1"/>
</dbReference>
<feature type="transmembrane region" description="Helical" evidence="9">
    <location>
        <begin position="12"/>
        <end position="30"/>
    </location>
</feature>
<comment type="caution">
    <text evidence="11">The sequence shown here is derived from an EMBL/GenBank/DDBJ whole genome shotgun (WGS) entry which is preliminary data.</text>
</comment>
<dbReference type="RefSeq" id="WP_189486507.1">
    <property type="nucleotide sequence ID" value="NZ_BMZB01000002.1"/>
</dbReference>
<dbReference type="GO" id="GO:0006865">
    <property type="term" value="P:amino acid transport"/>
    <property type="evidence" value="ECO:0007669"/>
    <property type="project" value="UniProtKB-KW"/>
</dbReference>
<reference evidence="11" key="2">
    <citation type="submission" date="2020-09" db="EMBL/GenBank/DDBJ databases">
        <authorList>
            <person name="Sun Q."/>
            <person name="Kim S."/>
        </authorList>
    </citation>
    <scope>NUCLEOTIDE SEQUENCE</scope>
    <source>
        <strain evidence="11">KCTC 32296</strain>
    </source>
</reference>
<evidence type="ECO:0000256" key="2">
    <source>
        <dbReference type="ARBA" id="ARBA00010072"/>
    </source>
</evidence>
<feature type="domain" description="ABC transmembrane type-1" evidence="10">
    <location>
        <begin position="78"/>
        <end position="310"/>
    </location>
</feature>
<keyword evidence="8 9" id="KW-0472">Membrane</keyword>
<evidence type="ECO:0000256" key="3">
    <source>
        <dbReference type="ARBA" id="ARBA00022448"/>
    </source>
</evidence>
<evidence type="ECO:0000256" key="5">
    <source>
        <dbReference type="ARBA" id="ARBA00022692"/>
    </source>
</evidence>
<dbReference type="EMBL" id="BMZB01000002">
    <property type="protein sequence ID" value="GGZ35364.1"/>
    <property type="molecule type" value="Genomic_DNA"/>
</dbReference>
<reference evidence="11" key="1">
    <citation type="journal article" date="2014" name="Int. J. Syst. Evol. Microbiol.">
        <title>Complete genome sequence of Corynebacterium casei LMG S-19264T (=DSM 44701T), isolated from a smear-ripened cheese.</title>
        <authorList>
            <consortium name="US DOE Joint Genome Institute (JGI-PGF)"/>
            <person name="Walter F."/>
            <person name="Albersmeier A."/>
            <person name="Kalinowski J."/>
            <person name="Ruckert C."/>
        </authorList>
    </citation>
    <scope>NUCLEOTIDE SEQUENCE</scope>
    <source>
        <strain evidence="11">KCTC 32296</strain>
    </source>
</reference>
<evidence type="ECO:0000256" key="9">
    <source>
        <dbReference type="RuleBase" id="RU363032"/>
    </source>
</evidence>
<dbReference type="PROSITE" id="PS50928">
    <property type="entry name" value="ABC_TM1"/>
    <property type="match status" value="1"/>
</dbReference>
<feature type="transmembrane region" description="Helical" evidence="9">
    <location>
        <begin position="123"/>
        <end position="144"/>
    </location>
</feature>
<protein>
    <submittedName>
        <fullName evidence="11">Amino acid ABC transporter permease</fullName>
    </submittedName>
</protein>
<dbReference type="Proteomes" id="UP000662572">
    <property type="component" value="Unassembled WGS sequence"/>
</dbReference>
<comment type="similarity">
    <text evidence="2">Belongs to the binding-protein-dependent transport system permease family. HisMQ subfamily.</text>
</comment>
<keyword evidence="12" id="KW-1185">Reference proteome</keyword>
<keyword evidence="4" id="KW-1003">Cell membrane</keyword>
<dbReference type="SUPFAM" id="SSF161098">
    <property type="entry name" value="MetI-like"/>
    <property type="match status" value="1"/>
</dbReference>